<evidence type="ECO:0000256" key="4">
    <source>
        <dbReference type="ARBA" id="ARBA00023128"/>
    </source>
</evidence>
<reference evidence="7 8" key="1">
    <citation type="journal article" date="2013" name="MBio">
        <title>Genome sequencing of the plant pathogen Taphrina deformans, the causal agent of peach leaf curl.</title>
        <authorList>
            <person name="Cisse O.H."/>
            <person name="Almeida J.M.G.C.F."/>
            <person name="Fonseca A."/>
            <person name="Kumar A.A."/>
            <person name="Salojaervi J."/>
            <person name="Overmyer K."/>
            <person name="Hauser P.M."/>
            <person name="Pagni M."/>
        </authorList>
    </citation>
    <scope>NUCLEOTIDE SEQUENCE [LARGE SCALE GENOMIC DNA]</scope>
    <source>
        <strain evidence="8">PYCC 5710 / ATCC 11124 / CBS 356.35 / IMI 108563 / JCM 9778 / NBRC 8474</strain>
    </source>
</reference>
<comment type="caution">
    <text evidence="7">The sequence shown here is derived from an EMBL/GenBank/DDBJ whole genome shotgun (WGS) entry which is preliminary data.</text>
</comment>
<evidence type="ECO:0000256" key="5">
    <source>
        <dbReference type="ARBA" id="ARBA00023186"/>
    </source>
</evidence>
<dbReference type="OrthoDB" id="278329at2759"/>
<dbReference type="GO" id="GO:0005759">
    <property type="term" value="C:mitochondrial matrix"/>
    <property type="evidence" value="ECO:0007669"/>
    <property type="project" value="UniProtKB-SubCell"/>
</dbReference>
<dbReference type="EMBL" id="CAHR02000009">
    <property type="protein sequence ID" value="CCG85170.1"/>
    <property type="molecule type" value="Genomic_DNA"/>
</dbReference>
<comment type="similarity">
    <text evidence="2 6">Belongs to the complex I LYR family. SDHAF3 subfamily.</text>
</comment>
<comment type="subunit">
    <text evidence="6">Interacts with the iron-sulfur protein subunit within the SDH catalytic dimer.</text>
</comment>
<comment type="subcellular location">
    <subcellularLocation>
        <location evidence="1 6">Mitochondrion matrix</location>
    </subcellularLocation>
</comment>
<dbReference type="InterPro" id="IPR008381">
    <property type="entry name" value="SDHAF3/Sdh7"/>
</dbReference>
<evidence type="ECO:0000256" key="3">
    <source>
        <dbReference type="ARBA" id="ARBA00022946"/>
    </source>
</evidence>
<evidence type="ECO:0000256" key="1">
    <source>
        <dbReference type="ARBA" id="ARBA00004305"/>
    </source>
</evidence>
<gene>
    <name evidence="7" type="ORF">TAPDE_000333</name>
</gene>
<evidence type="ECO:0000313" key="8">
    <source>
        <dbReference type="Proteomes" id="UP000013776"/>
    </source>
</evidence>
<dbReference type="eggNOG" id="KOG4100">
    <property type="taxonomic scope" value="Eukaryota"/>
</dbReference>
<comment type="function">
    <text evidence="6">Plays an essential role in the assembly of succinate dehydrogenase (SDH), an enzyme complex (also referred to as respiratory complex II) that is a component of both the tricarboxylic acid (TCA) cycle and the mitochondrial electron transport chain, and which couples the oxidation of succinate to fumarate with the reduction of ubiquinone (coenzyme Q) to ubiquinol. Promotes maturation of the iron-sulfur protein subunit of the SDH catalytic dimer, protecting it from the deleterious effects of oxidants. May act together with SDHAF1.</text>
</comment>
<dbReference type="CDD" id="cd20270">
    <property type="entry name" value="Complex1_LYR_SDHAF3_LYRM10"/>
    <property type="match status" value="1"/>
</dbReference>
<dbReference type="Proteomes" id="UP000013776">
    <property type="component" value="Unassembled WGS sequence"/>
</dbReference>
<evidence type="ECO:0000313" key="7">
    <source>
        <dbReference type="EMBL" id="CCG85170.1"/>
    </source>
</evidence>
<dbReference type="Pfam" id="PF13233">
    <property type="entry name" value="Complex1_LYR_2"/>
    <property type="match status" value="1"/>
</dbReference>
<protein>
    <recommendedName>
        <fullName evidence="6">Succinate dehydrogenase assembly factor 3</fullName>
        <shortName evidence="6">SDH assembly factor 3</shortName>
        <shortName evidence="6">SDHAF3</shortName>
    </recommendedName>
</protein>
<keyword evidence="4 6" id="KW-0496">Mitochondrion</keyword>
<evidence type="ECO:0000256" key="2">
    <source>
        <dbReference type="ARBA" id="ARBA00006020"/>
    </source>
</evidence>
<dbReference type="VEuPathDB" id="FungiDB:TAPDE_000333"/>
<proteinExistence type="inferred from homology"/>
<dbReference type="GO" id="GO:0006105">
    <property type="term" value="P:succinate metabolic process"/>
    <property type="evidence" value="ECO:0007669"/>
    <property type="project" value="TreeGrafter"/>
</dbReference>
<dbReference type="AlphaFoldDB" id="R4XLD3"/>
<dbReference type="STRING" id="1097556.R4XLD3"/>
<keyword evidence="5 6" id="KW-0143">Chaperone</keyword>
<dbReference type="GO" id="GO:0034553">
    <property type="term" value="P:mitochondrial respiratory chain complex II assembly"/>
    <property type="evidence" value="ECO:0007669"/>
    <property type="project" value="UniProtKB-UniRule"/>
</dbReference>
<evidence type="ECO:0000256" key="6">
    <source>
        <dbReference type="RuleBase" id="RU368039"/>
    </source>
</evidence>
<name>R4XLD3_TAPDE</name>
<organism evidence="7 8">
    <name type="scientific">Taphrina deformans (strain PYCC 5710 / ATCC 11124 / CBS 356.35 / IMI 108563 / JCM 9778 / NBRC 8474)</name>
    <name type="common">Peach leaf curl fungus</name>
    <name type="synonym">Lalaria deformans</name>
    <dbReference type="NCBI Taxonomy" id="1097556"/>
    <lineage>
        <taxon>Eukaryota</taxon>
        <taxon>Fungi</taxon>
        <taxon>Dikarya</taxon>
        <taxon>Ascomycota</taxon>
        <taxon>Taphrinomycotina</taxon>
        <taxon>Taphrinomycetes</taxon>
        <taxon>Taphrinales</taxon>
        <taxon>Taphrinaceae</taxon>
        <taxon>Taphrina</taxon>
    </lineage>
</organism>
<keyword evidence="8" id="KW-1185">Reference proteome</keyword>
<dbReference type="GO" id="GO:0005758">
    <property type="term" value="C:mitochondrial intermembrane space"/>
    <property type="evidence" value="ECO:0007669"/>
    <property type="project" value="TreeGrafter"/>
</dbReference>
<sequence length="149" mass="17085">MIRNRVLRATSNPGVIADFPSRPRAPRPLKNPLLHPLQLYRLILRTHRTTLPPHLRTIGDAYVKSEFKLHKSTENPIHIIGFLSEWQNYAQMLGGREWMGKEIDKDVIDRMSDEQVGQLYALMKASREDLDAQAAEETSALIDKITKKS</sequence>
<accession>R4XLD3</accession>
<dbReference type="PANTHER" id="PTHR13137">
    <property type="entry name" value="DC11 ACN9 HOMOLOG"/>
    <property type="match status" value="1"/>
</dbReference>
<dbReference type="PANTHER" id="PTHR13137:SF6">
    <property type="entry name" value="SUCCINATE DEHYDROGENASE ASSEMBLY FACTOR 3, MITOCHONDRIAL"/>
    <property type="match status" value="1"/>
</dbReference>
<keyword evidence="3" id="KW-0809">Transit peptide</keyword>